<evidence type="ECO:0000313" key="2">
    <source>
        <dbReference type="EMBL" id="CAF2047627.1"/>
    </source>
</evidence>
<organism evidence="2">
    <name type="scientific">Brassica napus</name>
    <name type="common">Rape</name>
    <dbReference type="NCBI Taxonomy" id="3708"/>
    <lineage>
        <taxon>Eukaryota</taxon>
        <taxon>Viridiplantae</taxon>
        <taxon>Streptophyta</taxon>
        <taxon>Embryophyta</taxon>
        <taxon>Tracheophyta</taxon>
        <taxon>Spermatophyta</taxon>
        <taxon>Magnoliopsida</taxon>
        <taxon>eudicotyledons</taxon>
        <taxon>Gunneridae</taxon>
        <taxon>Pentapetalae</taxon>
        <taxon>rosids</taxon>
        <taxon>malvids</taxon>
        <taxon>Brassicales</taxon>
        <taxon>Brassicaceae</taxon>
        <taxon>Brassiceae</taxon>
        <taxon>Brassica</taxon>
    </lineage>
</organism>
<sequence length="56" mass="6641">MVTRELNRSGPLLLERFLKFEIEEVMKMQLDRKTRSLTSSWRNVRGGTNEKEEGKD</sequence>
<proteinExistence type="predicted"/>
<reference evidence="2" key="1">
    <citation type="submission" date="2021-01" db="EMBL/GenBank/DDBJ databases">
        <authorList>
            <consortium name="Genoscope - CEA"/>
            <person name="William W."/>
        </authorList>
    </citation>
    <scope>NUCLEOTIDE SEQUENCE</scope>
</reference>
<name>A0A816PE65_BRANA</name>
<feature type="region of interest" description="Disordered" evidence="1">
    <location>
        <begin position="36"/>
        <end position="56"/>
    </location>
</feature>
<accession>A0A816PE65</accession>
<evidence type="ECO:0000256" key="1">
    <source>
        <dbReference type="SAM" id="MobiDB-lite"/>
    </source>
</evidence>
<dbReference type="Proteomes" id="UP001295469">
    <property type="component" value="Chromosome A09"/>
</dbReference>
<dbReference type="AlphaFoldDB" id="A0A816PE65"/>
<protein>
    <submittedName>
        <fullName evidence="2">(rape) hypothetical protein</fullName>
    </submittedName>
</protein>
<gene>
    <name evidence="2" type="ORF">DARMORV10_A09P48010.1</name>
</gene>
<dbReference type="EMBL" id="HG994363">
    <property type="protein sequence ID" value="CAF2047627.1"/>
    <property type="molecule type" value="Genomic_DNA"/>
</dbReference>